<dbReference type="EMBL" id="JAQBIE010000024">
    <property type="protein sequence ID" value="MDB6178987.1"/>
    <property type="molecule type" value="Genomic_DNA"/>
</dbReference>
<organism evidence="1 2">
    <name type="scientific">Paracoccus onchidii</name>
    <dbReference type="NCBI Taxonomy" id="3017813"/>
    <lineage>
        <taxon>Bacteria</taxon>
        <taxon>Pseudomonadati</taxon>
        <taxon>Pseudomonadota</taxon>
        <taxon>Alphaproteobacteria</taxon>
        <taxon>Rhodobacterales</taxon>
        <taxon>Paracoccaceae</taxon>
        <taxon>Paracoccus</taxon>
    </lineage>
</organism>
<dbReference type="Proteomes" id="UP001165641">
    <property type="component" value="Unassembled WGS sequence"/>
</dbReference>
<sequence length="117" mass="13626">MIVDIELDGYFRPDMGEGRRSMILARWCDELEDWPVDAIRAAMAKWCRDFPRIRPNYGDILGLLRAAWGERNAHKVREALSKVEQHKGMSREDHERISAEMADKLASFVNRVPKVQE</sequence>
<evidence type="ECO:0000313" key="1">
    <source>
        <dbReference type="EMBL" id="MDB6178987.1"/>
    </source>
</evidence>
<keyword evidence="2" id="KW-1185">Reference proteome</keyword>
<dbReference type="RefSeq" id="WP_271890103.1">
    <property type="nucleotide sequence ID" value="NZ_JAQBIE010000024.1"/>
</dbReference>
<accession>A0ABT4ZI00</accession>
<evidence type="ECO:0000313" key="2">
    <source>
        <dbReference type="Proteomes" id="UP001165641"/>
    </source>
</evidence>
<protein>
    <submittedName>
        <fullName evidence="1">Uncharacterized protein</fullName>
    </submittedName>
</protein>
<name>A0ABT4ZI00_9RHOB</name>
<comment type="caution">
    <text evidence="1">The sequence shown here is derived from an EMBL/GenBank/DDBJ whole genome shotgun (WGS) entry which is preliminary data.</text>
</comment>
<reference evidence="1" key="1">
    <citation type="submission" date="2022-12" db="EMBL/GenBank/DDBJ databases">
        <title>Paracoccus onchidii sp. nov., isolated from a marine invertebrate from the South China Sea.</title>
        <authorList>
            <person name="Xu S."/>
            <person name="Liu Z."/>
            <person name="Xu Y."/>
        </authorList>
    </citation>
    <scope>NUCLEOTIDE SEQUENCE</scope>
    <source>
        <strain evidence="1">Z330</strain>
    </source>
</reference>
<proteinExistence type="predicted"/>
<gene>
    <name evidence="1" type="ORF">PAF17_15960</name>
</gene>